<dbReference type="Proteomes" id="UP000282454">
    <property type="component" value="Unassembled WGS sequence"/>
</dbReference>
<gene>
    <name evidence="1" type="ORF">CLV68_3490</name>
</gene>
<organism evidence="1 2">
    <name type="scientific">Actinokineospora cianjurensis</name>
    <dbReference type="NCBI Taxonomy" id="585224"/>
    <lineage>
        <taxon>Bacteria</taxon>
        <taxon>Bacillati</taxon>
        <taxon>Actinomycetota</taxon>
        <taxon>Actinomycetes</taxon>
        <taxon>Pseudonocardiales</taxon>
        <taxon>Pseudonocardiaceae</taxon>
        <taxon>Actinokineospora</taxon>
    </lineage>
</organism>
<accession>A0A421B400</accession>
<comment type="caution">
    <text evidence="1">The sequence shown here is derived from an EMBL/GenBank/DDBJ whole genome shotgun (WGS) entry which is preliminary data.</text>
</comment>
<sequence>MAYPYKWESTHHDEWSCLDEGNVVVRCGQDSAVSVTFCGRWVEEYLGLYFAVHTAARGVDAVLYDVPTWADRIGLAQFIEGLDYRGWEGDLHWASRHGGLGVSARYESRGQVRLTWTLSSYEVEEIWSVTVRTWVEAGAAKDDLAARLHVFLSGPG</sequence>
<dbReference type="OrthoDB" id="4548929at2"/>
<name>A0A421B400_9PSEU</name>
<reference evidence="1 2" key="1">
    <citation type="submission" date="2018-10" db="EMBL/GenBank/DDBJ databases">
        <title>Genomic Encyclopedia of Archaeal and Bacterial Type Strains, Phase II (KMG-II): from individual species to whole genera.</title>
        <authorList>
            <person name="Goeker M."/>
        </authorList>
    </citation>
    <scope>NUCLEOTIDE SEQUENCE [LARGE SCALE GENOMIC DNA]</scope>
    <source>
        <strain evidence="1 2">DSM 45657</strain>
    </source>
</reference>
<proteinExistence type="predicted"/>
<protein>
    <submittedName>
        <fullName evidence="1">Uncharacterized protein</fullName>
    </submittedName>
</protein>
<keyword evidence="2" id="KW-1185">Reference proteome</keyword>
<dbReference type="EMBL" id="RCDD01000002">
    <property type="protein sequence ID" value="RLK59008.1"/>
    <property type="molecule type" value="Genomic_DNA"/>
</dbReference>
<evidence type="ECO:0000313" key="1">
    <source>
        <dbReference type="EMBL" id="RLK59008.1"/>
    </source>
</evidence>
<dbReference type="AlphaFoldDB" id="A0A421B400"/>
<dbReference type="RefSeq" id="WP_121391903.1">
    <property type="nucleotide sequence ID" value="NZ_RCDD01000002.1"/>
</dbReference>
<evidence type="ECO:0000313" key="2">
    <source>
        <dbReference type="Proteomes" id="UP000282454"/>
    </source>
</evidence>
<dbReference type="Pfam" id="PF19739">
    <property type="entry name" value="DUF6228"/>
    <property type="match status" value="1"/>
</dbReference>
<dbReference type="InterPro" id="IPR046196">
    <property type="entry name" value="DUF6228"/>
</dbReference>